<evidence type="ECO:0000256" key="1">
    <source>
        <dbReference type="SAM" id="SignalP"/>
    </source>
</evidence>
<keyword evidence="1" id="KW-0732">Signal</keyword>
<dbReference type="Proteomes" id="UP000321814">
    <property type="component" value="Unassembled WGS sequence"/>
</dbReference>
<name>A0A5C8LLS8_9GAMM</name>
<comment type="caution">
    <text evidence="3">The sequence shown here is derived from an EMBL/GenBank/DDBJ whole genome shotgun (WGS) entry which is preliminary data.</text>
</comment>
<organism evidence="3 4">
    <name type="scientific">Rheinheimera tangshanensis</name>
    <dbReference type="NCBI Taxonomy" id="400153"/>
    <lineage>
        <taxon>Bacteria</taxon>
        <taxon>Pseudomonadati</taxon>
        <taxon>Pseudomonadota</taxon>
        <taxon>Gammaproteobacteria</taxon>
        <taxon>Chromatiales</taxon>
        <taxon>Chromatiaceae</taxon>
        <taxon>Rheinheimera</taxon>
    </lineage>
</organism>
<dbReference type="RefSeq" id="WP_147905214.1">
    <property type="nucleotide sequence ID" value="NZ_BAAAGC010000010.1"/>
</dbReference>
<dbReference type="InterPro" id="IPR004843">
    <property type="entry name" value="Calcineurin-like_PHP"/>
</dbReference>
<feature type="signal peptide" evidence="1">
    <location>
        <begin position="1"/>
        <end position="19"/>
    </location>
</feature>
<dbReference type="Gene3D" id="3.60.21.10">
    <property type="match status" value="2"/>
</dbReference>
<gene>
    <name evidence="3" type="ORF">FU839_16300</name>
</gene>
<dbReference type="EMBL" id="VRLR01000013">
    <property type="protein sequence ID" value="TXK78291.1"/>
    <property type="molecule type" value="Genomic_DNA"/>
</dbReference>
<dbReference type="Pfam" id="PF00149">
    <property type="entry name" value="Metallophos"/>
    <property type="match status" value="1"/>
</dbReference>
<reference evidence="3 4" key="1">
    <citation type="submission" date="2019-08" db="EMBL/GenBank/DDBJ databases">
        <title>Draft genome analysis of Rheinheimera tangshanensis isolated from the roots of fresh rice plants (Oryza sativa).</title>
        <authorList>
            <person name="Yu Q."/>
            <person name="Qi Y."/>
            <person name="Zhang H."/>
            <person name="Pu J."/>
        </authorList>
    </citation>
    <scope>NUCLEOTIDE SEQUENCE [LARGE SCALE GENOMIC DNA]</scope>
    <source>
        <strain evidence="3 4">JA3-B52</strain>
    </source>
</reference>
<evidence type="ECO:0000313" key="4">
    <source>
        <dbReference type="Proteomes" id="UP000321814"/>
    </source>
</evidence>
<proteinExistence type="predicted"/>
<protein>
    <submittedName>
        <fullName evidence="3">Metallophosphoesterase</fullName>
    </submittedName>
</protein>
<keyword evidence="4" id="KW-1185">Reference proteome</keyword>
<dbReference type="InterPro" id="IPR029052">
    <property type="entry name" value="Metallo-depent_PP-like"/>
</dbReference>
<dbReference type="SUPFAM" id="SSF56300">
    <property type="entry name" value="Metallo-dependent phosphatases"/>
    <property type="match status" value="1"/>
</dbReference>
<evidence type="ECO:0000259" key="2">
    <source>
        <dbReference type="Pfam" id="PF00149"/>
    </source>
</evidence>
<dbReference type="GO" id="GO:0016787">
    <property type="term" value="F:hydrolase activity"/>
    <property type="evidence" value="ECO:0007669"/>
    <property type="project" value="InterPro"/>
</dbReference>
<feature type="domain" description="Calcineurin-like phosphoesterase" evidence="2">
    <location>
        <begin position="28"/>
        <end position="148"/>
    </location>
</feature>
<feature type="chain" id="PRO_5022663452" evidence="1">
    <location>
        <begin position="20"/>
        <end position="666"/>
    </location>
</feature>
<accession>A0A5C8LLS8</accession>
<dbReference type="AlphaFoldDB" id="A0A5C8LLS8"/>
<sequence length="666" mass="74695">MKTALLCFVLALFYLPIVAAEQSAPTQIAFLPDIHFHDVYAEFNDGSFKGIPGTHKAATIRTMAAQLQSTRLFNENYFALKAALDDVVRRNVKLVVLPGDFSDDGQSLHIRGLKRMLQHYNKTHGLKFLLTLGNHDPVRPFAQPAGKADYLGQDSRPLAIFSPGSEPCTSKTSAVICTEEVRELGYSELTTELADFGFYPKAEDLYWETPYSSYSSANYSYENALAQSDFGKRQFEICQQGAGGRYKKSGYSNCHLIPDASYLVEPVNDLWLLAIDANVYKPKAGYQGKGNEATAFEGSGNAGYNAMFDYKPQVMAWVKQVAVRAKAQGKTLITFSHYPMIEFYQGQTQHIANLLGEERGQLSRSPKQHISQQLADLGVQLHIAGHMHLNNTAVVKSESGASLVNIQAPSLAAYVPAYKLLTLTSAQQVKVQTIKLDHVPGFNQLFAHYQHEWQQLKQDKKPVWDASLLQAKNYREFANGHLRELTRLRFLPKDWPDELRKLLLALNGEQMLILSQLDSQVTLGQFSPDLLQQLTQSQAWQQARQKAQLQALAAEITLDDLTTWTGFDLVLDFYRLQNAGELALPDIPAARLKQYGFFTSQLQQAKITANHNKADWPQWTLPQYSQHQFAALFQIIHGFLQGQPNSDFMLNMQTGEITALNKAQAH</sequence>
<evidence type="ECO:0000313" key="3">
    <source>
        <dbReference type="EMBL" id="TXK78291.1"/>
    </source>
</evidence>
<dbReference type="OrthoDB" id="5695107at2"/>